<dbReference type="InterPro" id="IPR029021">
    <property type="entry name" value="Prot-tyrosine_phosphatase-like"/>
</dbReference>
<dbReference type="InterPro" id="IPR016130">
    <property type="entry name" value="Tyr_Pase_AS"/>
</dbReference>
<reference evidence="5" key="2">
    <citation type="submission" date="2018-07" db="EMBL/GenBank/DDBJ databases">
        <authorList>
            <person name="Quirk P.G."/>
            <person name="Krulwich T.A."/>
        </authorList>
    </citation>
    <scope>NUCLEOTIDE SEQUENCE</scope>
</reference>
<dbReference type="VEuPathDB" id="VectorBase:CSON011620"/>
<dbReference type="EMBL" id="UFQT01005130">
    <property type="protein sequence ID" value="SSX35915.1"/>
    <property type="molecule type" value="Genomic_DNA"/>
</dbReference>
<evidence type="ECO:0000313" key="5">
    <source>
        <dbReference type="EMBL" id="SSX35915.1"/>
    </source>
</evidence>
<evidence type="ECO:0000313" key="4">
    <source>
        <dbReference type="EMBL" id="SSX16724.1"/>
    </source>
</evidence>
<gene>
    <name evidence="5" type="primary">CSON011620</name>
</gene>
<dbReference type="SUPFAM" id="SSF52799">
    <property type="entry name" value="(Phosphotyrosine protein) phosphatases II"/>
    <property type="match status" value="1"/>
</dbReference>
<dbReference type="GO" id="GO:0004725">
    <property type="term" value="F:protein tyrosine phosphatase activity"/>
    <property type="evidence" value="ECO:0007669"/>
    <property type="project" value="InterPro"/>
</dbReference>
<dbReference type="InterPro" id="IPR000242">
    <property type="entry name" value="PTP_cat"/>
</dbReference>
<evidence type="ECO:0000256" key="1">
    <source>
        <dbReference type="SAM" id="MobiDB-lite"/>
    </source>
</evidence>
<dbReference type="Pfam" id="PF00102">
    <property type="entry name" value="Y_phosphatase"/>
    <property type="match status" value="1"/>
</dbReference>
<dbReference type="PANTHER" id="PTHR45706">
    <property type="entry name" value="TYROSINE-PROTEIN PHOSPHATASE"/>
    <property type="match status" value="1"/>
</dbReference>
<dbReference type="SMART" id="SM00194">
    <property type="entry name" value="PTPc"/>
    <property type="match status" value="1"/>
</dbReference>
<name>A0A336N1Q7_CULSO</name>
<dbReference type="Gene3D" id="3.90.190.10">
    <property type="entry name" value="Protein tyrosine phosphatase superfamily"/>
    <property type="match status" value="1"/>
</dbReference>
<dbReference type="GO" id="GO:0048666">
    <property type="term" value="P:neuron development"/>
    <property type="evidence" value="ECO:0007669"/>
    <property type="project" value="UniProtKB-ARBA"/>
</dbReference>
<feature type="compositionally biased region" description="Low complexity" evidence="1">
    <location>
        <begin position="204"/>
        <end position="220"/>
    </location>
</feature>
<dbReference type="PRINTS" id="PR00700">
    <property type="entry name" value="PRTYPHPHTASE"/>
</dbReference>
<dbReference type="EMBL" id="UFQS01005130">
    <property type="protein sequence ID" value="SSX16726.1"/>
    <property type="molecule type" value="Genomic_DNA"/>
</dbReference>
<dbReference type="GO" id="GO:0009653">
    <property type="term" value="P:anatomical structure morphogenesis"/>
    <property type="evidence" value="ECO:0007669"/>
    <property type="project" value="UniProtKB-ARBA"/>
</dbReference>
<dbReference type="OMA" id="MYRFNRK"/>
<dbReference type="EMBL" id="UFQT01005130">
    <property type="protein sequence ID" value="SSX35917.1"/>
    <property type="molecule type" value="Genomic_DNA"/>
</dbReference>
<feature type="domain" description="Tyrosine-protein phosphatase" evidence="2">
    <location>
        <begin position="352"/>
        <end position="613"/>
    </location>
</feature>
<feature type="region of interest" description="Disordered" evidence="1">
    <location>
        <begin position="204"/>
        <end position="328"/>
    </location>
</feature>
<organism evidence="5">
    <name type="scientific">Culicoides sonorensis</name>
    <name type="common">Biting midge</name>
    <dbReference type="NCBI Taxonomy" id="179676"/>
    <lineage>
        <taxon>Eukaryota</taxon>
        <taxon>Metazoa</taxon>
        <taxon>Ecdysozoa</taxon>
        <taxon>Arthropoda</taxon>
        <taxon>Hexapoda</taxon>
        <taxon>Insecta</taxon>
        <taxon>Pterygota</taxon>
        <taxon>Neoptera</taxon>
        <taxon>Endopterygota</taxon>
        <taxon>Diptera</taxon>
        <taxon>Nematocera</taxon>
        <taxon>Chironomoidea</taxon>
        <taxon>Ceratopogonidae</taxon>
        <taxon>Ceratopogoninae</taxon>
        <taxon>Culicoides</taxon>
        <taxon>Monoculicoides</taxon>
    </lineage>
</organism>
<dbReference type="SMART" id="SM00404">
    <property type="entry name" value="PTPc_motif"/>
    <property type="match status" value="1"/>
</dbReference>
<proteinExistence type="predicted"/>
<dbReference type="PROSITE" id="PS50055">
    <property type="entry name" value="TYR_PHOSPHATASE_PTP"/>
    <property type="match status" value="1"/>
</dbReference>
<dbReference type="InterPro" id="IPR003595">
    <property type="entry name" value="Tyr_Pase_cat"/>
</dbReference>
<dbReference type="PROSITE" id="PS00383">
    <property type="entry name" value="TYR_PHOSPHATASE_1"/>
    <property type="match status" value="1"/>
</dbReference>
<dbReference type="PANTHER" id="PTHR45706:SF1">
    <property type="entry name" value="PEZ, ISOFORM A"/>
    <property type="match status" value="1"/>
</dbReference>
<evidence type="ECO:0000259" key="2">
    <source>
        <dbReference type="PROSITE" id="PS50055"/>
    </source>
</evidence>
<feature type="compositionally biased region" description="Low complexity" evidence="1">
    <location>
        <begin position="228"/>
        <end position="241"/>
    </location>
</feature>
<accession>A0A336N1Q7</accession>
<protein>
    <submittedName>
        <fullName evidence="5">CSON011620 protein</fullName>
    </submittedName>
</protein>
<dbReference type="AlphaFoldDB" id="A0A336N1Q7"/>
<feature type="domain" description="Tyrosine specific protein phosphatases" evidence="3">
    <location>
        <begin position="523"/>
        <end position="604"/>
    </location>
</feature>
<feature type="compositionally biased region" description="Basic and acidic residues" evidence="1">
    <location>
        <begin position="283"/>
        <end position="317"/>
    </location>
</feature>
<evidence type="ECO:0000259" key="3">
    <source>
        <dbReference type="PROSITE" id="PS50056"/>
    </source>
</evidence>
<dbReference type="InterPro" id="IPR000387">
    <property type="entry name" value="Tyr_Pase_dom"/>
</dbReference>
<sequence length="620" mass="69885">MQNVDSTSDMHRYMSDTYLGQAHLAPQPYPDVTHNTNPMIGYNVPADFGDYHGMTQRFKMMRLVTAPPPYPVNRLSSTSTPDLHALYGYRNSGPYNVSGSSPDLVSSRTFISNASKQIIESDCQLANCPSSYPTLAKATSNPIHMVTSIPSSNSNSTATLSDQQIISNSTMKLSMLQNASSSSSSNMELTSAADSGIISSNSLSVSSSHNINNNNNTSSIAKDQLNRSQSTTILESSQSSSYTIDSNTTRTTTDSGVSFANNTTSSTKEKKKSSIWNLLGRNKSSEKDKDKQKSATLGRDKSRDAKKGMSRDQDQMKHRWSTGTSKLQPLPTTLSKEKLCQLLEMKLADPELFYEFEGIPKHRENARYDCALQQENKQKNLDPNFLPYDDNRVRLTPSRENRLGYVNASYITCTVGRKQRFYIVAQSPTAATVTSFWQGVWEADVYLVVQLTDDFQYVPSNGDRCLEYGQYQVWREYSQQSDVCTTSKLRVYHTQSRRYRSVWHLLYNNWGDQNCPKDVSHFLPFIEELGSIRLESVKEVPTGHNTNPPVLMHCSDGAARSGITVAADLFLYIVDHNQELDIPRVICQLRHQRGNFIPLFDLYKFIYMLLIHYLKQTRLI</sequence>
<dbReference type="PROSITE" id="PS50056">
    <property type="entry name" value="TYR_PHOSPHATASE_2"/>
    <property type="match status" value="1"/>
</dbReference>
<reference evidence="4" key="1">
    <citation type="submission" date="2018-04" db="EMBL/GenBank/DDBJ databases">
        <authorList>
            <person name="Go L.Y."/>
            <person name="Mitchell J.A."/>
        </authorList>
    </citation>
    <scope>NUCLEOTIDE SEQUENCE</scope>
    <source>
        <tissue evidence="4">Whole organism</tissue>
    </source>
</reference>
<dbReference type="EMBL" id="UFQS01005130">
    <property type="protein sequence ID" value="SSX16724.1"/>
    <property type="molecule type" value="Genomic_DNA"/>
</dbReference>